<dbReference type="EMBL" id="JAMYWD010000009">
    <property type="protein sequence ID" value="KAJ4959708.1"/>
    <property type="molecule type" value="Genomic_DNA"/>
</dbReference>
<dbReference type="GO" id="GO:0005684">
    <property type="term" value="C:U2-type spliceosomal complex"/>
    <property type="evidence" value="ECO:0007669"/>
    <property type="project" value="TreeGrafter"/>
</dbReference>
<name>A0A9Q0H7H0_9MAGN</name>
<dbReference type="InterPro" id="IPR007590">
    <property type="entry name" value="Saf4/Yju2"/>
</dbReference>
<evidence type="ECO:0000256" key="1">
    <source>
        <dbReference type="ARBA" id="ARBA00005595"/>
    </source>
</evidence>
<organism evidence="2 3">
    <name type="scientific">Protea cynaroides</name>
    <dbReference type="NCBI Taxonomy" id="273540"/>
    <lineage>
        <taxon>Eukaryota</taxon>
        <taxon>Viridiplantae</taxon>
        <taxon>Streptophyta</taxon>
        <taxon>Embryophyta</taxon>
        <taxon>Tracheophyta</taxon>
        <taxon>Spermatophyta</taxon>
        <taxon>Magnoliopsida</taxon>
        <taxon>Proteales</taxon>
        <taxon>Proteaceae</taxon>
        <taxon>Protea</taxon>
    </lineage>
</organism>
<dbReference type="GO" id="GO:0071014">
    <property type="term" value="C:post-mRNA release spliceosomal complex"/>
    <property type="evidence" value="ECO:0007669"/>
    <property type="project" value="TreeGrafter"/>
</dbReference>
<dbReference type="PANTHER" id="PTHR12111">
    <property type="entry name" value="SPLICING FACTOR YJU2"/>
    <property type="match status" value="1"/>
</dbReference>
<protein>
    <submittedName>
        <fullName evidence="2">Uncharacterized protein</fullName>
    </submittedName>
</protein>
<evidence type="ECO:0000313" key="3">
    <source>
        <dbReference type="Proteomes" id="UP001141806"/>
    </source>
</evidence>
<gene>
    <name evidence="2" type="ORF">NE237_019618</name>
</gene>
<dbReference type="PANTHER" id="PTHR12111:SF2">
    <property type="entry name" value="SPLICING FACTOR YJU2B-RELATED"/>
    <property type="match status" value="1"/>
</dbReference>
<proteinExistence type="inferred from homology"/>
<accession>A0A9Q0H7H0</accession>
<comment type="similarity">
    <text evidence="1">Belongs to the CWC16 family.</text>
</comment>
<keyword evidence="3" id="KW-1185">Reference proteome</keyword>
<dbReference type="GO" id="GO:0000398">
    <property type="term" value="P:mRNA splicing, via spliceosome"/>
    <property type="evidence" value="ECO:0007669"/>
    <property type="project" value="InterPro"/>
</dbReference>
<comment type="caution">
    <text evidence="2">The sequence shown here is derived from an EMBL/GenBank/DDBJ whole genome shotgun (WGS) entry which is preliminary data.</text>
</comment>
<dbReference type="AlphaFoldDB" id="A0A9Q0H7H0"/>
<sequence length="363" mass="41873">MKNINGAMGLDPSELIVFRRRNVDRSLFLPAPAVPQHMVGVDGADLKAASVFFPSFIPAEYGLLICGIYISSNHFIVESVFLMIILDIKSCSRAEIHAPIAIPTLLLIDFVSGGDPYFDMFILEFPCFVSFINLHGLEFLVSLSFLQDASKTTFFGCIILRSEPPRQILLPRLENVFPRSCQSRQFLLSLRMDSKAGISEQVSWSTSAKRESKKNRPGHLNYKIRDAFQYMVWRFAEKKQVGNYYSTKIWSFTMKSACCEYVIIIGAQRKTEDFDIEDAETFELPADEERGKLADPFYRLEHQEKDMKKKKEAELQQKKRVAEEESLGRWALGYDYFQHLQKMLLQQRESSSPNLKRTRMKRQ</sequence>
<dbReference type="Pfam" id="PF04502">
    <property type="entry name" value="Saf4_Yju2"/>
    <property type="match status" value="1"/>
</dbReference>
<dbReference type="Proteomes" id="UP001141806">
    <property type="component" value="Unassembled WGS sequence"/>
</dbReference>
<reference evidence="2" key="1">
    <citation type="journal article" date="2023" name="Plant J.">
        <title>The genome of the king protea, Protea cynaroides.</title>
        <authorList>
            <person name="Chang J."/>
            <person name="Duong T.A."/>
            <person name="Schoeman C."/>
            <person name="Ma X."/>
            <person name="Roodt D."/>
            <person name="Barker N."/>
            <person name="Li Z."/>
            <person name="Van de Peer Y."/>
            <person name="Mizrachi E."/>
        </authorList>
    </citation>
    <scope>NUCLEOTIDE SEQUENCE</scope>
    <source>
        <tissue evidence="2">Young leaves</tissue>
    </source>
</reference>
<dbReference type="OrthoDB" id="360327at2759"/>
<evidence type="ECO:0000313" key="2">
    <source>
        <dbReference type="EMBL" id="KAJ4959708.1"/>
    </source>
</evidence>